<accession>A6JLM8</accession>
<evidence type="ECO:0000313" key="1">
    <source>
        <dbReference type="EMBL" id="EDL78555.1"/>
    </source>
</evidence>
<dbReference type="EMBL" id="CH473990">
    <property type="protein sequence ID" value="EDL78555.1"/>
    <property type="molecule type" value="Genomic_DNA"/>
</dbReference>
<dbReference type="AlphaFoldDB" id="A6JLM8"/>
<reference evidence="2" key="1">
    <citation type="submission" date="2005-09" db="EMBL/GenBank/DDBJ databases">
        <authorList>
            <person name="Mural R.J."/>
            <person name="Li P.W."/>
            <person name="Adams M.D."/>
            <person name="Amanatides P.G."/>
            <person name="Baden-Tillson H."/>
            <person name="Barnstead M."/>
            <person name="Chin S.H."/>
            <person name="Dew I."/>
            <person name="Evans C.A."/>
            <person name="Ferriera S."/>
            <person name="Flanigan M."/>
            <person name="Fosler C."/>
            <person name="Glodek A."/>
            <person name="Gu Z."/>
            <person name="Holt R.A."/>
            <person name="Jennings D."/>
            <person name="Kraft C.L."/>
            <person name="Lu F."/>
            <person name="Nguyen T."/>
            <person name="Nusskern D.R."/>
            <person name="Pfannkoch C.M."/>
            <person name="Sitter C."/>
            <person name="Sutton G.G."/>
            <person name="Venter J.C."/>
            <person name="Wang Z."/>
            <person name="Woodage T."/>
            <person name="Zheng X.H."/>
            <person name="Zhong F."/>
        </authorList>
    </citation>
    <scope>NUCLEOTIDE SEQUENCE [LARGE SCALE GENOMIC DNA]</scope>
    <source>
        <strain>BN</strain>
        <strain evidence="2">Sprague-Dawley</strain>
    </source>
</reference>
<dbReference type="RGD" id="62389">
    <property type="gene designation" value="Klf6"/>
</dbReference>
<evidence type="ECO:0000313" key="3">
    <source>
        <dbReference type="RGD" id="62389"/>
    </source>
</evidence>
<protein>
    <submittedName>
        <fullName evidence="1">Kruppel-like factor 6, isoform CRA_a</fullName>
    </submittedName>
</protein>
<evidence type="ECO:0000313" key="2">
    <source>
        <dbReference type="Proteomes" id="UP000234681"/>
    </source>
</evidence>
<proteinExistence type="predicted"/>
<name>A6JLM8_RAT</name>
<sequence>MEGGIPVPAKACHCFLPSYLQRPLFGRSFEGYKSHVRSGIAPTVHGVWVTPDSPLVSNLLRGSKLFAVSMRTENVNGWE</sequence>
<gene>
    <name evidence="1 3" type="primary">Klf6</name>
    <name evidence="1" type="ORF">rCG_55777</name>
</gene>
<organism evidence="1 2">
    <name type="scientific">Rattus norvegicus</name>
    <name type="common">Rat</name>
    <dbReference type="NCBI Taxonomy" id="10116"/>
    <lineage>
        <taxon>Eukaryota</taxon>
        <taxon>Metazoa</taxon>
        <taxon>Chordata</taxon>
        <taxon>Craniata</taxon>
        <taxon>Vertebrata</taxon>
        <taxon>Euteleostomi</taxon>
        <taxon>Mammalia</taxon>
        <taxon>Eutheria</taxon>
        <taxon>Euarchontoglires</taxon>
        <taxon>Glires</taxon>
        <taxon>Rodentia</taxon>
        <taxon>Myomorpha</taxon>
        <taxon>Muroidea</taxon>
        <taxon>Muridae</taxon>
        <taxon>Murinae</taxon>
        <taxon>Rattus</taxon>
    </lineage>
</organism>
<dbReference type="Proteomes" id="UP000234681">
    <property type="component" value="Chromosome 17"/>
</dbReference>